<dbReference type="SMART" id="SM00342">
    <property type="entry name" value="HTH_ARAC"/>
    <property type="match status" value="1"/>
</dbReference>
<evidence type="ECO:0000256" key="1">
    <source>
        <dbReference type="ARBA" id="ARBA00023015"/>
    </source>
</evidence>
<reference evidence="5 6" key="1">
    <citation type="submission" date="2021-07" db="EMBL/GenBank/DDBJ databases">
        <title>Paraburkholderia edwinii protects Aspergillus sp. from phenazines by acting as a toxin sponge.</title>
        <authorList>
            <person name="Dahlstrom K.M."/>
            <person name="Newman D.K."/>
        </authorList>
    </citation>
    <scope>NUCLEOTIDE SEQUENCE [LARGE SCALE GENOMIC DNA]</scope>
    <source>
        <strain evidence="5 6">Pe01</strain>
    </source>
</reference>
<sequence length="351" mass="38556">MTTDTDLPDAAASQTATPLPRHELYRVQTRIAHDADEQARNLHGWRQTYDQLTSGRFIGQLTGLHVDDMHVFRETTSETLRQTCEVQSDAYWFGVPVNRGATGRIDGCLIDVDTVALRPGGIEFELVTPAGYEILGVVVHGGILRRHAALAGHGDGDALIDRASLAGVLQIDPARKAQLCARLAHILAEGDAALATCARPQLHASVLDVLLDACGTTMDAEPLQAPSSRPRRRRVVSESRDYVLANRDRPVSVPELCEHLHVSRRTLQYCFEDVLGMAPASYLRVIRLNGARRDLCDASRGSAHSVQDVAAAWGFWHLSQFATDYKKLFGVRPSDTLKAAQTVRGEFRLAH</sequence>
<dbReference type="PANTHER" id="PTHR46796">
    <property type="entry name" value="HTH-TYPE TRANSCRIPTIONAL ACTIVATOR RHAS-RELATED"/>
    <property type="match status" value="1"/>
</dbReference>
<keyword evidence="2" id="KW-0238">DNA-binding</keyword>
<evidence type="ECO:0000313" key="5">
    <source>
        <dbReference type="EMBL" id="QYD68987.1"/>
    </source>
</evidence>
<keyword evidence="1" id="KW-0805">Transcription regulation</keyword>
<evidence type="ECO:0000256" key="2">
    <source>
        <dbReference type="ARBA" id="ARBA00023125"/>
    </source>
</evidence>
<dbReference type="InterPro" id="IPR050204">
    <property type="entry name" value="AraC_XylS_family_regulators"/>
</dbReference>
<dbReference type="EMBL" id="CP080095">
    <property type="protein sequence ID" value="QYD68987.1"/>
    <property type="molecule type" value="Genomic_DNA"/>
</dbReference>
<evidence type="ECO:0000256" key="3">
    <source>
        <dbReference type="ARBA" id="ARBA00023163"/>
    </source>
</evidence>
<keyword evidence="3" id="KW-0804">Transcription</keyword>
<evidence type="ECO:0000259" key="4">
    <source>
        <dbReference type="PROSITE" id="PS01124"/>
    </source>
</evidence>
<dbReference type="InterPro" id="IPR009057">
    <property type="entry name" value="Homeodomain-like_sf"/>
</dbReference>
<dbReference type="Proteomes" id="UP000826462">
    <property type="component" value="Chromosome 1"/>
</dbReference>
<proteinExistence type="predicted"/>
<name>A0ABX8UJ16_9BURK</name>
<dbReference type="Pfam" id="PF12833">
    <property type="entry name" value="HTH_18"/>
    <property type="match status" value="1"/>
</dbReference>
<dbReference type="InterPro" id="IPR018060">
    <property type="entry name" value="HTH_AraC"/>
</dbReference>
<gene>
    <name evidence="5" type="ORF">KZJ38_00880</name>
</gene>
<dbReference type="RefSeq" id="WP_219798362.1">
    <property type="nucleotide sequence ID" value="NZ_CP080095.1"/>
</dbReference>
<accession>A0ABX8UJ16</accession>
<feature type="domain" description="HTH araC/xylS-type" evidence="4">
    <location>
        <begin position="237"/>
        <end position="339"/>
    </location>
</feature>
<keyword evidence="6" id="KW-1185">Reference proteome</keyword>
<dbReference type="SUPFAM" id="SSF46689">
    <property type="entry name" value="Homeodomain-like"/>
    <property type="match status" value="2"/>
</dbReference>
<dbReference type="PROSITE" id="PS01124">
    <property type="entry name" value="HTH_ARAC_FAMILY_2"/>
    <property type="match status" value="1"/>
</dbReference>
<protein>
    <submittedName>
        <fullName evidence="5">Helix-turn-helix domain-containing protein</fullName>
    </submittedName>
</protein>
<organism evidence="5 6">
    <name type="scientific">Paraburkholderia edwinii</name>
    <dbReference type="NCBI Taxonomy" id="2861782"/>
    <lineage>
        <taxon>Bacteria</taxon>
        <taxon>Pseudomonadati</taxon>
        <taxon>Pseudomonadota</taxon>
        <taxon>Betaproteobacteria</taxon>
        <taxon>Burkholderiales</taxon>
        <taxon>Burkholderiaceae</taxon>
        <taxon>Paraburkholderia</taxon>
    </lineage>
</organism>
<dbReference type="PANTHER" id="PTHR46796:SF12">
    <property type="entry name" value="HTH-TYPE DNA-BINDING TRANSCRIPTIONAL ACTIVATOR EUTR"/>
    <property type="match status" value="1"/>
</dbReference>
<dbReference type="Gene3D" id="1.10.10.60">
    <property type="entry name" value="Homeodomain-like"/>
    <property type="match status" value="1"/>
</dbReference>
<evidence type="ECO:0000313" key="6">
    <source>
        <dbReference type="Proteomes" id="UP000826462"/>
    </source>
</evidence>